<name>A0A5B7HTA8_PORTR</name>
<proteinExistence type="predicted"/>
<reference evidence="1 2" key="1">
    <citation type="submission" date="2019-05" db="EMBL/GenBank/DDBJ databases">
        <title>Another draft genome of Portunus trituberculatus and its Hox gene families provides insights of decapod evolution.</title>
        <authorList>
            <person name="Jeong J.-H."/>
            <person name="Song I."/>
            <person name="Kim S."/>
            <person name="Choi T."/>
            <person name="Kim D."/>
            <person name="Ryu S."/>
            <person name="Kim W."/>
        </authorList>
    </citation>
    <scope>NUCLEOTIDE SEQUENCE [LARGE SCALE GENOMIC DNA]</scope>
    <source>
        <tissue evidence="1">Muscle</tissue>
    </source>
</reference>
<dbReference type="AlphaFoldDB" id="A0A5B7HTA8"/>
<gene>
    <name evidence="1" type="ORF">E2C01_068925</name>
</gene>
<protein>
    <submittedName>
        <fullName evidence="1">Uncharacterized protein</fullName>
    </submittedName>
</protein>
<sequence>MPFTSLNNDVITASRYAKFPLRFTGKKLSFCKVLMLYVQEVAMRIQLFNKAELASQFLRIALSVLSRLAPGMPCPCASRPVLLFLPQQ</sequence>
<evidence type="ECO:0000313" key="2">
    <source>
        <dbReference type="Proteomes" id="UP000324222"/>
    </source>
</evidence>
<accession>A0A5B7HTA8</accession>
<comment type="caution">
    <text evidence="1">The sequence shown here is derived from an EMBL/GenBank/DDBJ whole genome shotgun (WGS) entry which is preliminary data.</text>
</comment>
<dbReference type="EMBL" id="VSRR010039187">
    <property type="protein sequence ID" value="MPC74562.1"/>
    <property type="molecule type" value="Genomic_DNA"/>
</dbReference>
<organism evidence="1 2">
    <name type="scientific">Portunus trituberculatus</name>
    <name type="common">Swimming crab</name>
    <name type="synonym">Neptunus trituberculatus</name>
    <dbReference type="NCBI Taxonomy" id="210409"/>
    <lineage>
        <taxon>Eukaryota</taxon>
        <taxon>Metazoa</taxon>
        <taxon>Ecdysozoa</taxon>
        <taxon>Arthropoda</taxon>
        <taxon>Crustacea</taxon>
        <taxon>Multicrustacea</taxon>
        <taxon>Malacostraca</taxon>
        <taxon>Eumalacostraca</taxon>
        <taxon>Eucarida</taxon>
        <taxon>Decapoda</taxon>
        <taxon>Pleocyemata</taxon>
        <taxon>Brachyura</taxon>
        <taxon>Eubrachyura</taxon>
        <taxon>Portunoidea</taxon>
        <taxon>Portunidae</taxon>
        <taxon>Portuninae</taxon>
        <taxon>Portunus</taxon>
    </lineage>
</organism>
<keyword evidence="2" id="KW-1185">Reference proteome</keyword>
<evidence type="ECO:0000313" key="1">
    <source>
        <dbReference type="EMBL" id="MPC74562.1"/>
    </source>
</evidence>
<dbReference type="Proteomes" id="UP000324222">
    <property type="component" value="Unassembled WGS sequence"/>
</dbReference>